<dbReference type="Proteomes" id="UP000789524">
    <property type="component" value="Unassembled WGS sequence"/>
</dbReference>
<keyword evidence="3 8" id="KW-0812">Transmembrane</keyword>
<keyword evidence="4 8" id="KW-1133">Transmembrane helix</keyword>
<feature type="transmembrane region" description="Helical" evidence="8">
    <location>
        <begin position="632"/>
        <end position="653"/>
    </location>
</feature>
<evidence type="ECO:0000256" key="2">
    <source>
        <dbReference type="ARBA" id="ARBA00022475"/>
    </source>
</evidence>
<dbReference type="EMBL" id="CAKASE010000082">
    <property type="protein sequence ID" value="CAG9584793.1"/>
    <property type="molecule type" value="Genomic_DNA"/>
</dbReference>
<name>A0A8J2VX61_9NEOP</name>
<evidence type="ECO:0000256" key="4">
    <source>
        <dbReference type="ARBA" id="ARBA00022989"/>
    </source>
</evidence>
<dbReference type="AlphaFoldDB" id="A0A8J2VX61"/>
<comment type="caution">
    <text evidence="10">The sequence shown here is derived from an EMBL/GenBank/DDBJ whole genome shotgun (WGS) entry which is preliminary data.</text>
</comment>
<evidence type="ECO:0000256" key="3">
    <source>
        <dbReference type="ARBA" id="ARBA00022692"/>
    </source>
</evidence>
<dbReference type="PANTHER" id="PTHR42643:SF30">
    <property type="entry name" value="IONOTROPIC RECEPTOR 40A-RELATED"/>
    <property type="match status" value="1"/>
</dbReference>
<keyword evidence="6" id="KW-0675">Receptor</keyword>
<reference evidence="10" key="1">
    <citation type="submission" date="2021-09" db="EMBL/GenBank/DDBJ databases">
        <authorList>
            <person name="Martin H S."/>
        </authorList>
    </citation>
    <scope>NUCLEOTIDE SEQUENCE</scope>
</reference>
<keyword evidence="5 8" id="KW-0472">Membrane</keyword>
<dbReference type="OrthoDB" id="7687957at2759"/>
<comment type="subcellular location">
    <subcellularLocation>
        <location evidence="1">Cell membrane</location>
        <topology evidence="1">Multi-pass membrane protein</topology>
    </subcellularLocation>
</comment>
<feature type="transmembrane region" description="Helical" evidence="8">
    <location>
        <begin position="577"/>
        <end position="597"/>
    </location>
</feature>
<protein>
    <submittedName>
        <fullName evidence="10">(African queen) hypothetical protein</fullName>
    </submittedName>
</protein>
<feature type="chain" id="PRO_5035210250" evidence="9">
    <location>
        <begin position="21"/>
        <end position="770"/>
    </location>
</feature>
<feature type="signal peptide" evidence="9">
    <location>
        <begin position="1"/>
        <end position="20"/>
    </location>
</feature>
<organism evidence="10 11">
    <name type="scientific">Danaus chrysippus</name>
    <name type="common">African queen</name>
    <dbReference type="NCBI Taxonomy" id="151541"/>
    <lineage>
        <taxon>Eukaryota</taxon>
        <taxon>Metazoa</taxon>
        <taxon>Ecdysozoa</taxon>
        <taxon>Arthropoda</taxon>
        <taxon>Hexapoda</taxon>
        <taxon>Insecta</taxon>
        <taxon>Pterygota</taxon>
        <taxon>Neoptera</taxon>
        <taxon>Endopterygota</taxon>
        <taxon>Lepidoptera</taxon>
        <taxon>Glossata</taxon>
        <taxon>Ditrysia</taxon>
        <taxon>Papilionoidea</taxon>
        <taxon>Nymphalidae</taxon>
        <taxon>Danainae</taxon>
        <taxon>Danaini</taxon>
        <taxon>Danaina</taxon>
        <taxon>Danaus</taxon>
        <taxon>Anosia</taxon>
    </lineage>
</organism>
<keyword evidence="11" id="KW-1185">Reference proteome</keyword>
<sequence length="770" mass="87691">MKPVLILINIKLIIVLTTTSELVDKAVSIANEVYEPDLLTIVAWWNNDHEHANKFLLKYLGAVATIKLQQPHEGHRKTFKFQQAVVFASNPPEFDDFFSLASNITLEAILVILVIVDKSSAVDLIDYSKIALQRSVQDIAIVSLKFDGTVLVSSINPYGSSVCGDYTPREVTIPQSIIFKENKYNNFHGCPVRVSIFEFLPYVQLIKENNQVITVAGIDGNFANLIITTLNATMTIVSDDGEAGEYVDGEPQDYFASQYWNMTCKMEVFSTIVFLFMITQFTKSSELIEKAASIANDIYQPHLPTNVAWWNNEHEHVNEFLLKYLGAVTVLRVKNCRESCLELFKVKQTVLFADNPKEFQNFLSISNNYTFEAILVILVINENPGSDVKEYTKIASKKDVEDILIVSLNFDDTIAVSTVIPYGSGICGDYTPREITTSERNYFKQNKFKNFYGCPIRVTALELVPYVKVTKENDTVINLNGLDADFVKLVIESLNATLKIVSASDHGDLGYYINGTATGKFGDLYYNVADMVVPALILTTRRYPAAQVTYVHRPTRIILCLPKQEEIYKLVKVLLPFYNWLTPMVIAVATCIYLTIKFVKIFGQRGYKVPRRTAFGIFSLFFGQFYNVNSKYWYINTMLILWVWFCMVFRISYEGRLVEGLHHVILEPPVETIDEAINVVKEARIHPTFMEFYRNTSVEKKLVDITVPELETTFFAIASGEKYLLAIDMEQARVYKKTVQILEKQIVDIPANIYLRPRWPAAKLAIKEFK</sequence>
<keyword evidence="7" id="KW-0325">Glycoprotein</keyword>
<evidence type="ECO:0000256" key="6">
    <source>
        <dbReference type="ARBA" id="ARBA00023170"/>
    </source>
</evidence>
<dbReference type="Gene3D" id="3.40.190.10">
    <property type="entry name" value="Periplasmic binding protein-like II"/>
    <property type="match status" value="1"/>
</dbReference>
<gene>
    <name evidence="10" type="ORF">DCHRY22_LOCUS15319</name>
</gene>
<evidence type="ECO:0000313" key="10">
    <source>
        <dbReference type="EMBL" id="CAG9584793.1"/>
    </source>
</evidence>
<dbReference type="GO" id="GO:0005886">
    <property type="term" value="C:plasma membrane"/>
    <property type="evidence" value="ECO:0007669"/>
    <property type="project" value="UniProtKB-SubCell"/>
</dbReference>
<evidence type="ECO:0000313" key="11">
    <source>
        <dbReference type="Proteomes" id="UP000789524"/>
    </source>
</evidence>
<keyword evidence="9" id="KW-0732">Signal</keyword>
<evidence type="ECO:0000256" key="5">
    <source>
        <dbReference type="ARBA" id="ARBA00023136"/>
    </source>
</evidence>
<dbReference type="SUPFAM" id="SSF53850">
    <property type="entry name" value="Periplasmic binding protein-like II"/>
    <property type="match status" value="1"/>
</dbReference>
<dbReference type="PANTHER" id="PTHR42643">
    <property type="entry name" value="IONOTROPIC RECEPTOR 20A-RELATED"/>
    <property type="match status" value="1"/>
</dbReference>
<keyword evidence="2" id="KW-1003">Cell membrane</keyword>
<dbReference type="InterPro" id="IPR052192">
    <property type="entry name" value="Insect_Ionotropic_Sensory_Rcpt"/>
</dbReference>
<evidence type="ECO:0000256" key="9">
    <source>
        <dbReference type="SAM" id="SignalP"/>
    </source>
</evidence>
<evidence type="ECO:0000256" key="1">
    <source>
        <dbReference type="ARBA" id="ARBA00004651"/>
    </source>
</evidence>
<proteinExistence type="predicted"/>
<accession>A0A8J2VX61</accession>
<evidence type="ECO:0000256" key="8">
    <source>
        <dbReference type="SAM" id="Phobius"/>
    </source>
</evidence>
<evidence type="ECO:0000256" key="7">
    <source>
        <dbReference type="ARBA" id="ARBA00023180"/>
    </source>
</evidence>